<evidence type="ECO:0000313" key="1">
    <source>
        <dbReference type="EMBL" id="GET37419.1"/>
    </source>
</evidence>
<dbReference type="AlphaFoldDB" id="A0AAV3WGE1"/>
<name>A0AAV3WGE1_9CYAN</name>
<reference evidence="1" key="1">
    <citation type="submission" date="2019-10" db="EMBL/GenBank/DDBJ databases">
        <title>Draft genome sequece of Microseira wollei NIES-4236.</title>
        <authorList>
            <person name="Yamaguchi H."/>
            <person name="Suzuki S."/>
            <person name="Kawachi M."/>
        </authorList>
    </citation>
    <scope>NUCLEOTIDE SEQUENCE</scope>
    <source>
        <strain evidence="1">NIES-4236</strain>
    </source>
</reference>
<accession>A0AAV3WGE1</accession>
<dbReference type="Pfam" id="PF20242">
    <property type="entry name" value="Emfourin"/>
    <property type="match status" value="1"/>
</dbReference>
<evidence type="ECO:0000313" key="2">
    <source>
        <dbReference type="Proteomes" id="UP001050975"/>
    </source>
</evidence>
<dbReference type="EMBL" id="BLAY01000028">
    <property type="protein sequence ID" value="GET37419.1"/>
    <property type="molecule type" value="Genomic_DNA"/>
</dbReference>
<dbReference type="RefSeq" id="WP_226578851.1">
    <property type="nucleotide sequence ID" value="NZ_BLAY01000028.1"/>
</dbReference>
<keyword evidence="2" id="KW-1185">Reference proteome</keyword>
<comment type="caution">
    <text evidence="1">The sequence shown here is derived from an EMBL/GenBank/DDBJ whole genome shotgun (WGS) entry which is preliminary data.</text>
</comment>
<sequence>MKVTFRQSGGYAGLRMGCEFDTDSLPADEAARLGSLVEQSGIMQAQSGSNPTARDLLNYDLTVETSEGSHHVSFDDMTVPQGVAPLLEYLQERSHPVKRG</sequence>
<organism evidence="1 2">
    <name type="scientific">Microseira wollei NIES-4236</name>
    <dbReference type="NCBI Taxonomy" id="2530354"/>
    <lineage>
        <taxon>Bacteria</taxon>
        <taxon>Bacillati</taxon>
        <taxon>Cyanobacteriota</taxon>
        <taxon>Cyanophyceae</taxon>
        <taxon>Oscillatoriophycideae</taxon>
        <taxon>Aerosakkonematales</taxon>
        <taxon>Aerosakkonemataceae</taxon>
        <taxon>Microseira</taxon>
    </lineage>
</organism>
<proteinExistence type="predicted"/>
<protein>
    <submittedName>
        <fullName evidence="1">Uncharacterized protein</fullName>
    </submittedName>
</protein>
<dbReference type="Proteomes" id="UP001050975">
    <property type="component" value="Unassembled WGS sequence"/>
</dbReference>
<dbReference type="InterPro" id="IPR049457">
    <property type="entry name" value="Emfourin"/>
</dbReference>
<gene>
    <name evidence="1" type="ORF">MiSe_21720</name>
</gene>